<dbReference type="EMBL" id="RCCB01000012">
    <property type="protein sequence ID" value="RLJ24300.1"/>
    <property type="molecule type" value="Genomic_DNA"/>
</dbReference>
<comment type="caution">
    <text evidence="3">The sequence shown here is derived from an EMBL/GenBank/DDBJ whole genome shotgun (WGS) entry which is preliminary data.</text>
</comment>
<dbReference type="Proteomes" id="UP000275027">
    <property type="component" value="Unassembled WGS sequence"/>
</dbReference>
<accession>A0A497U0V9</accession>
<dbReference type="AlphaFoldDB" id="A0A497U0V9"/>
<dbReference type="RefSeq" id="WP_180326415.1">
    <property type="nucleotide sequence ID" value="NZ_JAEUTX010000026.1"/>
</dbReference>
<keyword evidence="1" id="KW-0472">Membrane</keyword>
<keyword evidence="1" id="KW-0812">Transmembrane</keyword>
<reference evidence="3 5" key="2">
    <citation type="submission" date="2018-10" db="EMBL/GenBank/DDBJ databases">
        <title>Genomic Encyclopedia of Archaeal and Bacterial Type Strains, Phase II (KMG-II): from individual species to whole genera.</title>
        <authorList>
            <person name="Goeker M."/>
        </authorList>
    </citation>
    <scope>NUCLEOTIDE SEQUENCE [LARGE SCALE GENOMIC DNA]</scope>
    <source>
        <strain evidence="3 5">DSM 21886</strain>
    </source>
</reference>
<keyword evidence="4" id="KW-1185">Reference proteome</keyword>
<keyword evidence="1" id="KW-1133">Transmembrane helix</keyword>
<protein>
    <submittedName>
        <fullName evidence="3">Uncharacterized protein</fullName>
    </submittedName>
</protein>
<evidence type="ECO:0000313" key="4">
    <source>
        <dbReference type="Proteomes" id="UP000233767"/>
    </source>
</evidence>
<sequence>MKQQVFETETVYNLPFILGTLWEVISLLFLAVIIYFIIKLYRKLIKFLDRNTPD</sequence>
<evidence type="ECO:0000313" key="5">
    <source>
        <dbReference type="Proteomes" id="UP000275027"/>
    </source>
</evidence>
<evidence type="ECO:0000313" key="3">
    <source>
        <dbReference type="EMBL" id="RLJ24300.1"/>
    </source>
</evidence>
<reference evidence="2 4" key="1">
    <citation type="submission" date="2017-12" db="EMBL/GenBank/DDBJ databases">
        <title>Genomic Encyclopedia of Type Strains, Phase III (KMG-III): the genomes of soil and plant-associated and newly described type strains.</title>
        <authorList>
            <person name="Whitman W."/>
        </authorList>
    </citation>
    <scope>NUCLEOTIDE SEQUENCE [LARGE SCALE GENOMIC DNA]</scope>
    <source>
        <strain evidence="2 4">IP-10</strain>
    </source>
</reference>
<proteinExistence type="predicted"/>
<feature type="transmembrane region" description="Helical" evidence="1">
    <location>
        <begin position="16"/>
        <end position="38"/>
    </location>
</feature>
<gene>
    <name evidence="2" type="ORF">B0G92_1608</name>
    <name evidence="3" type="ORF">CLV50_2180</name>
</gene>
<dbReference type="Proteomes" id="UP000233767">
    <property type="component" value="Unassembled WGS sequence"/>
</dbReference>
<evidence type="ECO:0000256" key="1">
    <source>
        <dbReference type="SAM" id="Phobius"/>
    </source>
</evidence>
<evidence type="ECO:0000313" key="2">
    <source>
        <dbReference type="EMBL" id="PKW29960.1"/>
    </source>
</evidence>
<dbReference type="EMBL" id="PJND01000007">
    <property type="protein sequence ID" value="PKW29960.1"/>
    <property type="molecule type" value="Genomic_DNA"/>
</dbReference>
<name>A0A497U0V9_9FLAO</name>
<organism evidence="3 5">
    <name type="scientific">Flavobacterium lindanitolerans</name>
    <dbReference type="NCBI Taxonomy" id="428988"/>
    <lineage>
        <taxon>Bacteria</taxon>
        <taxon>Pseudomonadati</taxon>
        <taxon>Bacteroidota</taxon>
        <taxon>Flavobacteriia</taxon>
        <taxon>Flavobacteriales</taxon>
        <taxon>Flavobacteriaceae</taxon>
        <taxon>Flavobacterium</taxon>
    </lineage>
</organism>